<protein>
    <submittedName>
        <fullName evidence="3">Uncharacterized protein</fullName>
    </submittedName>
</protein>
<feature type="coiled-coil region" evidence="1">
    <location>
        <begin position="289"/>
        <end position="316"/>
    </location>
</feature>
<organism evidence="3 4">
    <name type="scientific">Schizopora paradoxa</name>
    <dbReference type="NCBI Taxonomy" id="27342"/>
    <lineage>
        <taxon>Eukaryota</taxon>
        <taxon>Fungi</taxon>
        <taxon>Dikarya</taxon>
        <taxon>Basidiomycota</taxon>
        <taxon>Agaricomycotina</taxon>
        <taxon>Agaricomycetes</taxon>
        <taxon>Hymenochaetales</taxon>
        <taxon>Schizoporaceae</taxon>
        <taxon>Schizopora</taxon>
    </lineage>
</organism>
<accession>A0A0H2RBB0</accession>
<name>A0A0H2RBB0_9AGAM</name>
<reference evidence="3 4" key="1">
    <citation type="submission" date="2015-04" db="EMBL/GenBank/DDBJ databases">
        <title>Complete genome sequence of Schizopora paradoxa KUC8140, a cosmopolitan wood degrader in East Asia.</title>
        <authorList>
            <consortium name="DOE Joint Genome Institute"/>
            <person name="Min B."/>
            <person name="Park H."/>
            <person name="Jang Y."/>
            <person name="Kim J.-J."/>
            <person name="Kim K.H."/>
            <person name="Pangilinan J."/>
            <person name="Lipzen A."/>
            <person name="Riley R."/>
            <person name="Grigoriev I.V."/>
            <person name="Spatafora J.W."/>
            <person name="Choi I.-G."/>
        </authorList>
    </citation>
    <scope>NUCLEOTIDE SEQUENCE [LARGE SCALE GENOMIC DNA]</scope>
    <source>
        <strain evidence="3 4">KUC8140</strain>
    </source>
</reference>
<keyword evidence="4" id="KW-1185">Reference proteome</keyword>
<dbReference type="Gene3D" id="1.20.930.20">
    <property type="entry name" value="Adaptor protein Cbl, N-terminal domain"/>
    <property type="match status" value="1"/>
</dbReference>
<gene>
    <name evidence="3" type="ORF">SCHPADRAFT_908440</name>
</gene>
<proteinExistence type="predicted"/>
<evidence type="ECO:0000313" key="3">
    <source>
        <dbReference type="EMBL" id="KLO08697.1"/>
    </source>
</evidence>
<dbReference type="Proteomes" id="UP000053477">
    <property type="component" value="Unassembled WGS sequence"/>
</dbReference>
<keyword evidence="1" id="KW-0175">Coiled coil</keyword>
<dbReference type="InterPro" id="IPR036537">
    <property type="entry name" value="Adaptor_Cbl_N_dom_sf"/>
</dbReference>
<dbReference type="AlphaFoldDB" id="A0A0H2RBB0"/>
<evidence type="ECO:0000256" key="1">
    <source>
        <dbReference type="SAM" id="Coils"/>
    </source>
</evidence>
<dbReference type="CDD" id="cd21037">
    <property type="entry name" value="MLKL_NTD"/>
    <property type="match status" value="1"/>
</dbReference>
<evidence type="ECO:0000256" key="2">
    <source>
        <dbReference type="SAM" id="MobiDB-lite"/>
    </source>
</evidence>
<feature type="region of interest" description="Disordered" evidence="2">
    <location>
        <begin position="236"/>
        <end position="260"/>
    </location>
</feature>
<dbReference type="EMBL" id="KQ086081">
    <property type="protein sequence ID" value="KLO08697.1"/>
    <property type="molecule type" value="Genomic_DNA"/>
</dbReference>
<dbReference type="InParanoid" id="A0A0H2RBB0"/>
<dbReference type="GO" id="GO:0007166">
    <property type="term" value="P:cell surface receptor signaling pathway"/>
    <property type="evidence" value="ECO:0007669"/>
    <property type="project" value="InterPro"/>
</dbReference>
<sequence>MSRPSQSILSAGDTQQIIAILQALGRCAPVFGASISSLCCVLLTITSKIDEMRNARIAVRELAGEAFEASNSVCQILEKYAGKGEEAIMVAKKLENFVRTIKEIEQFISIYVKKNAGKRFVDSNADTKRVKEFRRKMYDSTHSFTIAVTSHTYMDVVDLRKEVQVVRDLQLRSQNRSEEMFQILQRSATPPPCNCRCSERKREEHEKPSLDLGFEAGPDFSSSVFSELSDEPTIGGEISPCSRPYASKPRVSSLRNPKPLKTCSSETSFASFTRSSSTLVSPTQDSSDIDSKEELYGELSRMIENLKNVREKLELNVGAPKEERKKTEPEKRRGKGLKIILARFKKVVGL</sequence>
<dbReference type="InterPro" id="IPR059179">
    <property type="entry name" value="MLKL-like_MCAfunc"/>
</dbReference>
<evidence type="ECO:0000313" key="4">
    <source>
        <dbReference type="Proteomes" id="UP000053477"/>
    </source>
</evidence>